<dbReference type="AlphaFoldDB" id="A0A8H7E8Z8"/>
<organism evidence="1 2">
    <name type="scientific">Endocarpon pusillum</name>
    <dbReference type="NCBI Taxonomy" id="364733"/>
    <lineage>
        <taxon>Eukaryota</taxon>
        <taxon>Fungi</taxon>
        <taxon>Dikarya</taxon>
        <taxon>Ascomycota</taxon>
        <taxon>Pezizomycotina</taxon>
        <taxon>Eurotiomycetes</taxon>
        <taxon>Chaetothyriomycetidae</taxon>
        <taxon>Verrucariales</taxon>
        <taxon>Verrucariaceae</taxon>
        <taxon>Endocarpon</taxon>
    </lineage>
</organism>
<comment type="caution">
    <text evidence="1">The sequence shown here is derived from an EMBL/GenBank/DDBJ whole genome shotgun (WGS) entry which is preliminary data.</text>
</comment>
<gene>
    <name evidence="1" type="ORF">GJ744_012008</name>
</gene>
<evidence type="ECO:0000313" key="2">
    <source>
        <dbReference type="Proteomes" id="UP000606974"/>
    </source>
</evidence>
<dbReference type="EMBL" id="JAACFV010000009">
    <property type="protein sequence ID" value="KAF7512905.1"/>
    <property type="molecule type" value="Genomic_DNA"/>
</dbReference>
<keyword evidence="2" id="KW-1185">Reference proteome</keyword>
<proteinExistence type="predicted"/>
<evidence type="ECO:0000313" key="1">
    <source>
        <dbReference type="EMBL" id="KAF7512905.1"/>
    </source>
</evidence>
<dbReference type="Proteomes" id="UP000606974">
    <property type="component" value="Unassembled WGS sequence"/>
</dbReference>
<name>A0A8H7E8Z8_9EURO</name>
<reference evidence="1" key="1">
    <citation type="submission" date="2020-02" db="EMBL/GenBank/DDBJ databases">
        <authorList>
            <person name="Palmer J.M."/>
        </authorList>
    </citation>
    <scope>NUCLEOTIDE SEQUENCE</scope>
    <source>
        <strain evidence="1">EPUS1.4</strain>
        <tissue evidence="1">Thallus</tissue>
    </source>
</reference>
<accession>A0A8H7E8Z8</accession>
<protein>
    <submittedName>
        <fullName evidence="1">Uncharacterized protein</fullName>
    </submittedName>
</protein>
<sequence>MEEDLKLPDRLILRISDPLGSTCYAWSHGLLIPEVTWQDLRSQYNRANDPFKVTFTAFLPPEENDFTHWPGNACISIEEKLSEAVARDVATRVGGQVMRSIQGRPNCKSFLQLFRILSDPTRKDHPVNITPLYYASLFGWRSGVEKLLELNKDRGYYH</sequence>